<feature type="non-terminal residue" evidence="1">
    <location>
        <position position="1"/>
    </location>
</feature>
<sequence length="51" mass="5641">FAGYGASAVAFGAVGYFVHGVEQRQNELMKERKEILIANRERRLAAQETSA</sequence>
<dbReference type="Proteomes" id="UP000703661">
    <property type="component" value="Unassembled WGS sequence"/>
</dbReference>
<gene>
    <name evidence="1" type="ORF">BGZ80_010325</name>
</gene>
<comment type="caution">
    <text evidence="1">The sequence shown here is derived from an EMBL/GenBank/DDBJ whole genome shotgun (WGS) entry which is preliminary data.</text>
</comment>
<accession>A0A9P6SZU2</accession>
<protein>
    <submittedName>
        <fullName evidence="1">Uncharacterized protein</fullName>
    </submittedName>
</protein>
<reference evidence="1" key="1">
    <citation type="journal article" date="2020" name="Fungal Divers.">
        <title>Resolving the Mortierellaceae phylogeny through synthesis of multi-gene phylogenetics and phylogenomics.</title>
        <authorList>
            <person name="Vandepol N."/>
            <person name="Liber J."/>
            <person name="Desiro A."/>
            <person name="Na H."/>
            <person name="Kennedy M."/>
            <person name="Barry K."/>
            <person name="Grigoriev I.V."/>
            <person name="Miller A.N."/>
            <person name="O'Donnell K."/>
            <person name="Stajich J.E."/>
            <person name="Bonito G."/>
        </authorList>
    </citation>
    <scope>NUCLEOTIDE SEQUENCE</scope>
    <source>
        <strain evidence="1">NRRL 2769</strain>
    </source>
</reference>
<evidence type="ECO:0000313" key="1">
    <source>
        <dbReference type="EMBL" id="KAG0014640.1"/>
    </source>
</evidence>
<proteinExistence type="predicted"/>
<keyword evidence="2" id="KW-1185">Reference proteome</keyword>
<name>A0A9P6SZU2_9FUNG</name>
<dbReference type="EMBL" id="JAAAID010000706">
    <property type="protein sequence ID" value="KAG0014640.1"/>
    <property type="molecule type" value="Genomic_DNA"/>
</dbReference>
<dbReference type="AlphaFoldDB" id="A0A9P6SZU2"/>
<organism evidence="1 2">
    <name type="scientific">Entomortierella chlamydospora</name>
    <dbReference type="NCBI Taxonomy" id="101097"/>
    <lineage>
        <taxon>Eukaryota</taxon>
        <taxon>Fungi</taxon>
        <taxon>Fungi incertae sedis</taxon>
        <taxon>Mucoromycota</taxon>
        <taxon>Mortierellomycotina</taxon>
        <taxon>Mortierellomycetes</taxon>
        <taxon>Mortierellales</taxon>
        <taxon>Mortierellaceae</taxon>
        <taxon>Entomortierella</taxon>
    </lineage>
</organism>
<evidence type="ECO:0000313" key="2">
    <source>
        <dbReference type="Proteomes" id="UP000703661"/>
    </source>
</evidence>